<accession>A0ABY7GPM7</accession>
<dbReference type="Proteomes" id="UP001162780">
    <property type="component" value="Chromosome"/>
</dbReference>
<organism evidence="2 3">
    <name type="scientific">Methylomonas rapida</name>
    <dbReference type="NCBI Taxonomy" id="2963939"/>
    <lineage>
        <taxon>Bacteria</taxon>
        <taxon>Pseudomonadati</taxon>
        <taxon>Pseudomonadota</taxon>
        <taxon>Gammaproteobacteria</taxon>
        <taxon>Methylococcales</taxon>
        <taxon>Methylococcaceae</taxon>
        <taxon>Methylomonas</taxon>
    </lineage>
</organism>
<evidence type="ECO:0000313" key="3">
    <source>
        <dbReference type="Proteomes" id="UP001162780"/>
    </source>
</evidence>
<sequence>MALPLWGYAEEDDNKEVRTFIIKEGKVIREEHEVEVYDYHTGTFQTFKVYREPEADHKAKGDTPKPEPDGKSR</sequence>
<gene>
    <name evidence="2" type="ORF">NM686_008065</name>
</gene>
<keyword evidence="3" id="KW-1185">Reference proteome</keyword>
<name>A0ABY7GPM7_9GAMM</name>
<proteinExistence type="predicted"/>
<reference evidence="2" key="1">
    <citation type="submission" date="2022-11" db="EMBL/GenBank/DDBJ databases">
        <title>Methylomonas rapida sp. nov., Carotenoid-Producing Obligate Methanotrophs with High Growth Characteristics and Biotechnological Potential.</title>
        <authorList>
            <person name="Tikhonova E.N."/>
            <person name="Suleimanov R.Z."/>
            <person name="Miroshnikov K."/>
            <person name="Oshkin I.Y."/>
            <person name="Belova S.E."/>
            <person name="Danilova O.V."/>
            <person name="Ashikhmin A."/>
            <person name="Konopkin A."/>
            <person name="But S.Y."/>
            <person name="Khmelenina V.N."/>
            <person name="Kuznetsov N."/>
            <person name="Pimenov N.V."/>
            <person name="Dedysh S.N."/>
        </authorList>
    </citation>
    <scope>NUCLEOTIDE SEQUENCE</scope>
    <source>
        <strain evidence="2">MP1</strain>
    </source>
</reference>
<dbReference type="RefSeq" id="WP_255187366.1">
    <property type="nucleotide sequence ID" value="NZ_CP113517.1"/>
</dbReference>
<dbReference type="EMBL" id="CP113517">
    <property type="protein sequence ID" value="WAR46457.1"/>
    <property type="molecule type" value="Genomic_DNA"/>
</dbReference>
<evidence type="ECO:0000256" key="1">
    <source>
        <dbReference type="SAM" id="MobiDB-lite"/>
    </source>
</evidence>
<feature type="region of interest" description="Disordered" evidence="1">
    <location>
        <begin position="51"/>
        <end position="73"/>
    </location>
</feature>
<protein>
    <submittedName>
        <fullName evidence="2">Uncharacterized protein</fullName>
    </submittedName>
</protein>
<evidence type="ECO:0000313" key="2">
    <source>
        <dbReference type="EMBL" id="WAR46457.1"/>
    </source>
</evidence>